<comment type="caution">
    <text evidence="1">The sequence shown here is derived from an EMBL/GenBank/DDBJ whole genome shotgun (WGS) entry which is preliminary data.</text>
</comment>
<evidence type="ECO:0000313" key="2">
    <source>
        <dbReference type="Proteomes" id="UP001501666"/>
    </source>
</evidence>
<evidence type="ECO:0000313" key="1">
    <source>
        <dbReference type="EMBL" id="GAA2680747.1"/>
    </source>
</evidence>
<sequence length="183" mass="20256">MVFAVCMPALCWIAPEMPAAMYSCGETALPVWPEQTLNLMNDDPDGTRTAAAWAADHLRDGEEWVSRLQHAGIPSGISRTITNHVFTYAWPTLLSKIQTREIVSDCNTRLGRAVLTLTPDEHEVLRASADERGDLAVHILLDAIDPYLLKLHDGTWQPGRASLPTYFVGACIDERSRGLKSRS</sequence>
<accession>A0ABN3SMK4</accession>
<dbReference type="EMBL" id="BAAATE010000021">
    <property type="protein sequence ID" value="GAA2680747.1"/>
    <property type="molecule type" value="Genomic_DNA"/>
</dbReference>
<protein>
    <submittedName>
        <fullName evidence="1">Uncharacterized protein</fullName>
    </submittedName>
</protein>
<gene>
    <name evidence="1" type="ORF">GCM10010412_065140</name>
</gene>
<proteinExistence type="predicted"/>
<reference evidence="1 2" key="1">
    <citation type="journal article" date="2019" name="Int. J. Syst. Evol. Microbiol.">
        <title>The Global Catalogue of Microorganisms (GCM) 10K type strain sequencing project: providing services to taxonomists for standard genome sequencing and annotation.</title>
        <authorList>
            <consortium name="The Broad Institute Genomics Platform"/>
            <consortium name="The Broad Institute Genome Sequencing Center for Infectious Disease"/>
            <person name="Wu L."/>
            <person name="Ma J."/>
        </authorList>
    </citation>
    <scope>NUCLEOTIDE SEQUENCE [LARGE SCALE GENOMIC DNA]</scope>
    <source>
        <strain evidence="1 2">JCM 6835</strain>
    </source>
</reference>
<name>A0ABN3SMK4_9ACTN</name>
<dbReference type="Proteomes" id="UP001501666">
    <property type="component" value="Unassembled WGS sequence"/>
</dbReference>
<organism evidence="1 2">
    <name type="scientific">Nonomuraea recticatena</name>
    <dbReference type="NCBI Taxonomy" id="46178"/>
    <lineage>
        <taxon>Bacteria</taxon>
        <taxon>Bacillati</taxon>
        <taxon>Actinomycetota</taxon>
        <taxon>Actinomycetes</taxon>
        <taxon>Streptosporangiales</taxon>
        <taxon>Streptosporangiaceae</taxon>
        <taxon>Nonomuraea</taxon>
    </lineage>
</organism>
<keyword evidence="2" id="KW-1185">Reference proteome</keyword>